<protein>
    <submittedName>
        <fullName evidence="1">Uncharacterized protein</fullName>
    </submittedName>
</protein>
<evidence type="ECO:0000313" key="2">
    <source>
        <dbReference type="Proteomes" id="UP000317243"/>
    </source>
</evidence>
<comment type="caution">
    <text evidence="1">The sequence shown here is derived from an EMBL/GenBank/DDBJ whole genome shotgun (WGS) entry which is preliminary data.</text>
</comment>
<dbReference type="Proteomes" id="UP000317243">
    <property type="component" value="Unassembled WGS sequence"/>
</dbReference>
<accession>A0A5C5VXY4</accession>
<proteinExistence type="predicted"/>
<reference evidence="1 2" key="1">
    <citation type="submission" date="2019-02" db="EMBL/GenBank/DDBJ databases">
        <title>Deep-cultivation of Planctomycetes and their phenomic and genomic characterization uncovers novel biology.</title>
        <authorList>
            <person name="Wiegand S."/>
            <person name="Jogler M."/>
            <person name="Boedeker C."/>
            <person name="Pinto D."/>
            <person name="Vollmers J."/>
            <person name="Rivas-Marin E."/>
            <person name="Kohn T."/>
            <person name="Peeters S.H."/>
            <person name="Heuer A."/>
            <person name="Rast P."/>
            <person name="Oberbeckmann S."/>
            <person name="Bunk B."/>
            <person name="Jeske O."/>
            <person name="Meyerdierks A."/>
            <person name="Storesund J.E."/>
            <person name="Kallscheuer N."/>
            <person name="Luecker S."/>
            <person name="Lage O.M."/>
            <person name="Pohl T."/>
            <person name="Merkel B.J."/>
            <person name="Hornburger P."/>
            <person name="Mueller R.-W."/>
            <person name="Bruemmer F."/>
            <person name="Labrenz M."/>
            <person name="Spormann A.M."/>
            <person name="Op Den Camp H."/>
            <person name="Overmann J."/>
            <person name="Amann R."/>
            <person name="Jetten M.S.M."/>
            <person name="Mascher T."/>
            <person name="Medema M.H."/>
            <person name="Devos D.P."/>
            <person name="Kaster A.-K."/>
            <person name="Ovreas L."/>
            <person name="Rohde M."/>
            <person name="Galperin M.Y."/>
            <person name="Jogler C."/>
        </authorList>
    </citation>
    <scope>NUCLEOTIDE SEQUENCE [LARGE SCALE GENOMIC DNA]</scope>
    <source>
        <strain evidence="1 2">KOR42</strain>
    </source>
</reference>
<keyword evidence="2" id="KW-1185">Reference proteome</keyword>
<organism evidence="1 2">
    <name type="scientific">Thalassoglobus neptunius</name>
    <dbReference type="NCBI Taxonomy" id="1938619"/>
    <lineage>
        <taxon>Bacteria</taxon>
        <taxon>Pseudomonadati</taxon>
        <taxon>Planctomycetota</taxon>
        <taxon>Planctomycetia</taxon>
        <taxon>Planctomycetales</taxon>
        <taxon>Planctomycetaceae</taxon>
        <taxon>Thalassoglobus</taxon>
    </lineage>
</organism>
<dbReference type="AlphaFoldDB" id="A0A5C5VXY4"/>
<dbReference type="EMBL" id="SIHI01000038">
    <property type="protein sequence ID" value="TWT42783.1"/>
    <property type="molecule type" value="Genomic_DNA"/>
</dbReference>
<gene>
    <name evidence="1" type="ORF">KOR42_46380</name>
</gene>
<name>A0A5C5VXY4_9PLAN</name>
<sequence>MIANEVDNEPRSLVPQLVVACEDLEADHRECETFAGVERICR</sequence>
<evidence type="ECO:0000313" key="1">
    <source>
        <dbReference type="EMBL" id="TWT42783.1"/>
    </source>
</evidence>